<organism evidence="2 3">
    <name type="scientific">Marmoricola endophyticus</name>
    <dbReference type="NCBI Taxonomy" id="2040280"/>
    <lineage>
        <taxon>Bacteria</taxon>
        <taxon>Bacillati</taxon>
        <taxon>Actinomycetota</taxon>
        <taxon>Actinomycetes</taxon>
        <taxon>Propionibacteriales</taxon>
        <taxon>Nocardioidaceae</taxon>
        <taxon>Marmoricola</taxon>
    </lineage>
</organism>
<dbReference type="PANTHER" id="PTHR12788:SF10">
    <property type="entry name" value="PROTEIN-TYROSINE SULFOTRANSFERASE"/>
    <property type="match status" value="1"/>
</dbReference>
<gene>
    <name evidence="2" type="ORF">GCM10011519_22980</name>
</gene>
<evidence type="ECO:0000313" key="3">
    <source>
        <dbReference type="Proteomes" id="UP000649179"/>
    </source>
</evidence>
<dbReference type="InterPro" id="IPR026634">
    <property type="entry name" value="TPST-like"/>
</dbReference>
<accession>A0A917BLD6</accession>
<dbReference type="Pfam" id="PF13469">
    <property type="entry name" value="Sulfotransfer_3"/>
    <property type="match status" value="1"/>
</dbReference>
<dbReference type="EMBL" id="BMKQ01000001">
    <property type="protein sequence ID" value="GGF48373.1"/>
    <property type="molecule type" value="Genomic_DNA"/>
</dbReference>
<name>A0A917BLD6_9ACTN</name>
<proteinExistence type="predicted"/>
<sequence>MSDSSPAPGSPIFVVGCQRSGTTVLRLMLDSHPDIACGPETRFLSWMEPITGDSWERLARFGPPREAWLAKTREYFGSVQRDYAASKGKRRWADKSPLYALILPFVWELFPDAQVVHVIRDPRDVVASHRTAFGYRSALKAPVKWKQYVRAARSAGEQARPGQYHELRYEALVADREGTMRALLDFLGEPWDDAVLDFESRPHDVPDRYWRRTQQRRQGSTAKKKLDPLLATTSRLLSRPLARELGY</sequence>
<dbReference type="Proteomes" id="UP000649179">
    <property type="component" value="Unassembled WGS sequence"/>
</dbReference>
<dbReference type="PANTHER" id="PTHR12788">
    <property type="entry name" value="PROTEIN-TYROSINE SULFOTRANSFERASE 2"/>
    <property type="match status" value="1"/>
</dbReference>
<protein>
    <recommendedName>
        <fullName evidence="4">Sulfotransferase</fullName>
    </recommendedName>
</protein>
<reference evidence="2" key="1">
    <citation type="journal article" date="2014" name="Int. J. Syst. Evol. Microbiol.">
        <title>Complete genome sequence of Corynebacterium casei LMG S-19264T (=DSM 44701T), isolated from a smear-ripened cheese.</title>
        <authorList>
            <consortium name="US DOE Joint Genome Institute (JGI-PGF)"/>
            <person name="Walter F."/>
            <person name="Albersmeier A."/>
            <person name="Kalinowski J."/>
            <person name="Ruckert C."/>
        </authorList>
    </citation>
    <scope>NUCLEOTIDE SEQUENCE</scope>
    <source>
        <strain evidence="2">CGMCC 1.16067</strain>
    </source>
</reference>
<comment type="caution">
    <text evidence="2">The sequence shown here is derived from an EMBL/GenBank/DDBJ whole genome shotgun (WGS) entry which is preliminary data.</text>
</comment>
<keyword evidence="1" id="KW-0808">Transferase</keyword>
<dbReference type="Gene3D" id="3.40.50.300">
    <property type="entry name" value="P-loop containing nucleotide triphosphate hydrolases"/>
    <property type="match status" value="1"/>
</dbReference>
<keyword evidence="3" id="KW-1185">Reference proteome</keyword>
<evidence type="ECO:0000256" key="1">
    <source>
        <dbReference type="ARBA" id="ARBA00022679"/>
    </source>
</evidence>
<reference evidence="2" key="2">
    <citation type="submission" date="2020-09" db="EMBL/GenBank/DDBJ databases">
        <authorList>
            <person name="Sun Q."/>
            <person name="Zhou Y."/>
        </authorList>
    </citation>
    <scope>NUCLEOTIDE SEQUENCE</scope>
    <source>
        <strain evidence="2">CGMCC 1.16067</strain>
    </source>
</reference>
<dbReference type="InterPro" id="IPR027417">
    <property type="entry name" value="P-loop_NTPase"/>
</dbReference>
<evidence type="ECO:0000313" key="2">
    <source>
        <dbReference type="EMBL" id="GGF48373.1"/>
    </source>
</evidence>
<dbReference type="AlphaFoldDB" id="A0A917BLD6"/>
<dbReference type="SUPFAM" id="SSF52540">
    <property type="entry name" value="P-loop containing nucleoside triphosphate hydrolases"/>
    <property type="match status" value="1"/>
</dbReference>
<evidence type="ECO:0008006" key="4">
    <source>
        <dbReference type="Google" id="ProtNLM"/>
    </source>
</evidence>
<dbReference type="GO" id="GO:0008476">
    <property type="term" value="F:protein-tyrosine sulfotransferase activity"/>
    <property type="evidence" value="ECO:0007669"/>
    <property type="project" value="InterPro"/>
</dbReference>
<dbReference type="RefSeq" id="WP_188779889.1">
    <property type="nucleotide sequence ID" value="NZ_BMKQ01000001.1"/>
</dbReference>